<dbReference type="AlphaFoldDB" id="A0A3P6TZB9"/>
<proteinExistence type="predicted"/>
<dbReference type="InterPro" id="IPR001680">
    <property type="entry name" value="WD40_rpt"/>
</dbReference>
<name>A0A3P6TZB9_LITSI</name>
<evidence type="ECO:0008006" key="3">
    <source>
        <dbReference type="Google" id="ProtNLM"/>
    </source>
</evidence>
<dbReference type="InterPro" id="IPR015943">
    <property type="entry name" value="WD40/YVTN_repeat-like_dom_sf"/>
</dbReference>
<dbReference type="Pfam" id="PF00400">
    <property type="entry name" value="WD40"/>
    <property type="match status" value="1"/>
</dbReference>
<organism evidence="1 2">
    <name type="scientific">Litomosoides sigmodontis</name>
    <name type="common">Filarial nematode worm</name>
    <dbReference type="NCBI Taxonomy" id="42156"/>
    <lineage>
        <taxon>Eukaryota</taxon>
        <taxon>Metazoa</taxon>
        <taxon>Ecdysozoa</taxon>
        <taxon>Nematoda</taxon>
        <taxon>Chromadorea</taxon>
        <taxon>Rhabditida</taxon>
        <taxon>Spirurina</taxon>
        <taxon>Spiruromorpha</taxon>
        <taxon>Filarioidea</taxon>
        <taxon>Onchocercidae</taxon>
        <taxon>Litomosoides</taxon>
    </lineage>
</organism>
<reference evidence="1 2" key="1">
    <citation type="submission" date="2018-08" db="EMBL/GenBank/DDBJ databases">
        <authorList>
            <person name="Laetsch R D."/>
            <person name="Stevens L."/>
            <person name="Kumar S."/>
            <person name="Blaxter L. M."/>
        </authorList>
    </citation>
    <scope>NUCLEOTIDE SEQUENCE [LARGE SCALE GENOMIC DNA]</scope>
</reference>
<dbReference type="GO" id="GO:0043021">
    <property type="term" value="F:ribonucleoprotein complex binding"/>
    <property type="evidence" value="ECO:0007669"/>
    <property type="project" value="TreeGrafter"/>
</dbReference>
<accession>A0A3P6TZB9</accession>
<dbReference type="EMBL" id="UYRX01001230">
    <property type="protein sequence ID" value="VDK88809.1"/>
    <property type="molecule type" value="Genomic_DNA"/>
</dbReference>
<protein>
    <recommendedName>
        <fullName evidence="3">Ribosome biogenesis protein BOP1 homolog</fullName>
    </recommendedName>
</protein>
<dbReference type="PANTHER" id="PTHR17605:SF0">
    <property type="entry name" value="RIBOSOME BIOGENESIS PROTEIN BOP1"/>
    <property type="match status" value="1"/>
</dbReference>
<dbReference type="Gene3D" id="2.130.10.10">
    <property type="entry name" value="YVTN repeat-like/Quinoprotein amine dehydrogenase"/>
    <property type="match status" value="1"/>
</dbReference>
<dbReference type="OMA" id="EVAHARC"/>
<dbReference type="GO" id="GO:0000463">
    <property type="term" value="P:maturation of LSU-rRNA from tricistronic rRNA transcript (SSU-rRNA, 5.8S rRNA, LSU-rRNA)"/>
    <property type="evidence" value="ECO:0007669"/>
    <property type="project" value="TreeGrafter"/>
</dbReference>
<keyword evidence="2" id="KW-1185">Reference proteome</keyword>
<feature type="non-terminal residue" evidence="1">
    <location>
        <position position="1"/>
    </location>
</feature>
<dbReference type="STRING" id="42156.A0A3P6TZB9"/>
<dbReference type="SMART" id="SM00320">
    <property type="entry name" value="WD40"/>
    <property type="match status" value="4"/>
</dbReference>
<sequence length="292" mass="33325">TVNLEDPITSVAYCPLRNWTLLAVTVESNKMILMNSYCGDRHRVTATTDYLSKLRYESSESDTLEWKYQGKGKMLIDLGYVARQVVWHHKGDYFATFANSKSPKLIYIHQLSKCKSQRPFSRLKGLMTALLFHPCEPLLFVGTQRYIRIYDLAKCQLKKKIMSGSQWVSSMHVDFGGDNVFVGGHDRIFSWIDLQLSSKPWKSVKHHTAAIRAITQHTRYPLVATVSDDSTAIVYYARISSDPLKENEFVPVRRLRTQTPQRNGLSILAAIFHPSQPWLITAHVDGSIALFT</sequence>
<evidence type="ECO:0000313" key="1">
    <source>
        <dbReference type="EMBL" id="VDK88809.1"/>
    </source>
</evidence>
<dbReference type="OrthoDB" id="5571054at2759"/>
<dbReference type="Proteomes" id="UP000277928">
    <property type="component" value="Unassembled WGS sequence"/>
</dbReference>
<dbReference type="InterPro" id="IPR028598">
    <property type="entry name" value="BOP1/Erb1"/>
</dbReference>
<dbReference type="GO" id="GO:0070545">
    <property type="term" value="C:PeBoW complex"/>
    <property type="evidence" value="ECO:0007669"/>
    <property type="project" value="TreeGrafter"/>
</dbReference>
<gene>
    <name evidence="1" type="ORF">NLS_LOCUS8846</name>
</gene>
<dbReference type="SUPFAM" id="SSF50978">
    <property type="entry name" value="WD40 repeat-like"/>
    <property type="match status" value="1"/>
</dbReference>
<dbReference type="PANTHER" id="PTHR17605">
    <property type="entry name" value="RIBOSOME BIOGENESIS PROTEIN BOP1 BLOCK OF PROLIFERATION 1 PROTEIN"/>
    <property type="match status" value="1"/>
</dbReference>
<dbReference type="InterPro" id="IPR036322">
    <property type="entry name" value="WD40_repeat_dom_sf"/>
</dbReference>
<dbReference type="GO" id="GO:0030687">
    <property type="term" value="C:preribosome, large subunit precursor"/>
    <property type="evidence" value="ECO:0007669"/>
    <property type="project" value="TreeGrafter"/>
</dbReference>
<evidence type="ECO:0000313" key="2">
    <source>
        <dbReference type="Proteomes" id="UP000277928"/>
    </source>
</evidence>